<accession>A0A225W3A6</accession>
<dbReference type="CDD" id="cd00104">
    <property type="entry name" value="KAZAL_FS"/>
    <property type="match status" value="3"/>
</dbReference>
<keyword evidence="7" id="KW-1185">Reference proteome</keyword>
<dbReference type="EMBL" id="NBNE01002058">
    <property type="protein sequence ID" value="OWZ11679.1"/>
    <property type="molecule type" value="Genomic_DNA"/>
</dbReference>
<dbReference type="PANTHER" id="PTHR10913">
    <property type="entry name" value="FOLLISTATIN-RELATED"/>
    <property type="match status" value="1"/>
</dbReference>
<comment type="caution">
    <text evidence="6">The sequence shown here is derived from an EMBL/GenBank/DDBJ whole genome shotgun (WGS) entry which is preliminary data.</text>
</comment>
<keyword evidence="3" id="KW-1015">Disulfide bond</keyword>
<feature type="domain" description="Kazal-like" evidence="5">
    <location>
        <begin position="90"/>
        <end position="147"/>
    </location>
</feature>
<reference evidence="7" key="1">
    <citation type="submission" date="2017-03" db="EMBL/GenBank/DDBJ databases">
        <title>Phytopthora megakarya and P. palmivora, two closely related causual agents of cacao black pod achieved similar genome size and gene model numbers by different mechanisms.</title>
        <authorList>
            <person name="Ali S."/>
            <person name="Shao J."/>
            <person name="Larry D.J."/>
            <person name="Kronmiller B."/>
            <person name="Shen D."/>
            <person name="Strem M.D."/>
            <person name="Melnick R.L."/>
            <person name="Guiltinan M.J."/>
            <person name="Tyler B.M."/>
            <person name="Meinhardt L.W."/>
            <person name="Bailey B.A."/>
        </authorList>
    </citation>
    <scope>NUCLEOTIDE SEQUENCE [LARGE SCALE GENOMIC DNA]</scope>
    <source>
        <strain evidence="7">zdho120</strain>
    </source>
</reference>
<name>A0A225W3A6_9STRA</name>
<evidence type="ECO:0000256" key="4">
    <source>
        <dbReference type="SAM" id="SignalP"/>
    </source>
</evidence>
<gene>
    <name evidence="6" type="ORF">PHMEG_00015269</name>
</gene>
<evidence type="ECO:0000256" key="2">
    <source>
        <dbReference type="ARBA" id="ARBA00022900"/>
    </source>
</evidence>
<dbReference type="Pfam" id="PF07648">
    <property type="entry name" value="Kazal_2"/>
    <property type="match status" value="3"/>
</dbReference>
<dbReference type="GO" id="GO:0005576">
    <property type="term" value="C:extracellular region"/>
    <property type="evidence" value="ECO:0007669"/>
    <property type="project" value="TreeGrafter"/>
</dbReference>
<dbReference type="OrthoDB" id="126772at2759"/>
<keyword evidence="4" id="KW-0732">Signal</keyword>
<dbReference type="Proteomes" id="UP000198211">
    <property type="component" value="Unassembled WGS sequence"/>
</dbReference>
<dbReference type="Gene3D" id="3.30.60.30">
    <property type="match status" value="3"/>
</dbReference>
<evidence type="ECO:0000256" key="1">
    <source>
        <dbReference type="ARBA" id="ARBA00022690"/>
    </source>
</evidence>
<feature type="signal peptide" evidence="4">
    <location>
        <begin position="1"/>
        <end position="15"/>
    </location>
</feature>
<dbReference type="InterPro" id="IPR036058">
    <property type="entry name" value="Kazal_dom_sf"/>
</dbReference>
<dbReference type="SMART" id="SM00280">
    <property type="entry name" value="KAZAL"/>
    <property type="match status" value="3"/>
</dbReference>
<evidence type="ECO:0000313" key="6">
    <source>
        <dbReference type="EMBL" id="OWZ11679.1"/>
    </source>
</evidence>
<keyword evidence="1" id="KW-0646">Protease inhibitor</keyword>
<organism evidence="6 7">
    <name type="scientific">Phytophthora megakarya</name>
    <dbReference type="NCBI Taxonomy" id="4795"/>
    <lineage>
        <taxon>Eukaryota</taxon>
        <taxon>Sar</taxon>
        <taxon>Stramenopiles</taxon>
        <taxon>Oomycota</taxon>
        <taxon>Peronosporomycetes</taxon>
        <taxon>Peronosporales</taxon>
        <taxon>Peronosporaceae</taxon>
        <taxon>Phytophthora</taxon>
    </lineage>
</organism>
<keyword evidence="2" id="KW-0722">Serine protease inhibitor</keyword>
<proteinExistence type="predicted"/>
<feature type="domain" description="Kazal-like" evidence="5">
    <location>
        <begin position="19"/>
        <end position="71"/>
    </location>
</feature>
<dbReference type="AlphaFoldDB" id="A0A225W3A6"/>
<evidence type="ECO:0000259" key="5">
    <source>
        <dbReference type="PROSITE" id="PS51465"/>
    </source>
</evidence>
<evidence type="ECO:0000313" key="7">
    <source>
        <dbReference type="Proteomes" id="UP000198211"/>
    </source>
</evidence>
<feature type="chain" id="PRO_5013144181" evidence="4">
    <location>
        <begin position="16"/>
        <end position="194"/>
    </location>
</feature>
<sequence>MKLTLSLALFATAVASDTDTIDDKCSFGCPDVYEPVCGSDETTYSSSCHLRLTACQSNSNITLAFDGECSVTFTPVPGATPAPLNMTYAERSPTDCPDLCPAYDNPVTDENGVEYSNECYMRLAKCQDSSNNLDRKLSVHDQADCPDACLDVDDPVTDENGVEYSNECYMKMAKCQKTNNNLDIERKLAIVLGY</sequence>
<dbReference type="SUPFAM" id="SSF100895">
    <property type="entry name" value="Kazal-type serine protease inhibitors"/>
    <property type="match status" value="3"/>
</dbReference>
<dbReference type="PROSITE" id="PS51465">
    <property type="entry name" value="KAZAL_2"/>
    <property type="match status" value="2"/>
</dbReference>
<dbReference type="PANTHER" id="PTHR10913:SF45">
    <property type="entry name" value="FOLLISTATIN, ISOFORM A-RELATED"/>
    <property type="match status" value="1"/>
</dbReference>
<dbReference type="InterPro" id="IPR002350">
    <property type="entry name" value="Kazal_dom"/>
</dbReference>
<evidence type="ECO:0000256" key="3">
    <source>
        <dbReference type="ARBA" id="ARBA00023157"/>
    </source>
</evidence>
<protein>
    <submittedName>
        <fullName evidence="6">Protease inhibitor Epi10</fullName>
    </submittedName>
</protein>
<dbReference type="InterPro" id="IPR050653">
    <property type="entry name" value="Prot_Inhib_GrowthFact_Antg"/>
</dbReference>